<geneLocation type="plasmid" evidence="1 2">
    <name>pXT29</name>
</geneLocation>
<name>A0ABM8K2G5_9GAMM</name>
<proteinExistence type="predicted"/>
<keyword evidence="1" id="KW-0614">Plasmid</keyword>
<evidence type="ECO:0008006" key="3">
    <source>
        <dbReference type="Google" id="ProtNLM"/>
    </source>
</evidence>
<organism evidence="1 2">
    <name type="scientific">Xenorhabdus taiwanensis</name>
    <dbReference type="NCBI Taxonomy" id="3085177"/>
    <lineage>
        <taxon>Bacteria</taxon>
        <taxon>Pseudomonadati</taxon>
        <taxon>Pseudomonadota</taxon>
        <taxon>Gammaproteobacteria</taxon>
        <taxon>Enterobacterales</taxon>
        <taxon>Morganellaceae</taxon>
        <taxon>Xenorhabdus</taxon>
    </lineage>
</organism>
<sequence>MNTIKVVGIDLAKNVFQVCVWMDDGSVMANFQIGGINKSNAGRFSF</sequence>
<evidence type="ECO:0000313" key="1">
    <source>
        <dbReference type="EMBL" id="BET98866.1"/>
    </source>
</evidence>
<dbReference type="EMBL" id="AP028980">
    <property type="protein sequence ID" value="BET98866.1"/>
    <property type="molecule type" value="Genomic_DNA"/>
</dbReference>
<gene>
    <name evidence="1" type="ORF">TCT1_37870</name>
</gene>
<accession>A0ABM8K2G5</accession>
<dbReference type="Proteomes" id="UP001529514">
    <property type="component" value="Plasmid pXT29"/>
</dbReference>
<evidence type="ECO:0000313" key="2">
    <source>
        <dbReference type="Proteomes" id="UP001529514"/>
    </source>
</evidence>
<reference evidence="1 2" key="1">
    <citation type="submission" date="2023-10" db="EMBL/GenBank/DDBJ databases">
        <title>Xenorhabdus taiwanensis sp. nov., a symbiotic bacterium associated with the entomopathogenic nematode Steinernema taiwanensis.</title>
        <authorList>
            <person name="Tseng C.T."/>
            <person name="Shu H.Y."/>
            <person name="Chen M.H."/>
            <person name="Fang Y.J."/>
            <person name="Wu T.L."/>
            <person name="Lin Y.C."/>
            <person name="Huang C.J."/>
        </authorList>
    </citation>
    <scope>NUCLEOTIDE SEQUENCE [LARGE SCALE GENOMIC DNA]</scope>
    <source>
        <strain evidence="1 2">TCT-1</strain>
        <plasmid evidence="1 2">pXT29</plasmid>
    </source>
</reference>
<protein>
    <recommendedName>
        <fullName evidence="3">Transposase</fullName>
    </recommendedName>
</protein>
<keyword evidence="2" id="KW-1185">Reference proteome</keyword>